<dbReference type="GO" id="GO:0016491">
    <property type="term" value="F:oxidoreductase activity"/>
    <property type="evidence" value="ECO:0007669"/>
    <property type="project" value="UniProtKB-KW"/>
</dbReference>
<dbReference type="Pfam" id="PF00106">
    <property type="entry name" value="adh_short"/>
    <property type="match status" value="1"/>
</dbReference>
<protein>
    <submittedName>
        <fullName evidence="3">SDR family NAD(P)-dependent oxidoreductase</fullName>
    </submittedName>
</protein>
<dbReference type="OrthoDB" id="9785826at2"/>
<dbReference type="InterPro" id="IPR036291">
    <property type="entry name" value="NAD(P)-bd_dom_sf"/>
</dbReference>
<dbReference type="EMBL" id="QURL01000012">
    <property type="protein sequence ID" value="RFC61881.1"/>
    <property type="molecule type" value="Genomic_DNA"/>
</dbReference>
<reference evidence="3 4" key="1">
    <citation type="submission" date="2018-08" db="EMBL/GenBank/DDBJ databases">
        <title>Fulvimarina sp. 85, whole genome shotgun sequence.</title>
        <authorList>
            <person name="Tuo L."/>
        </authorList>
    </citation>
    <scope>NUCLEOTIDE SEQUENCE [LARGE SCALE GENOMIC DNA]</scope>
    <source>
        <strain evidence="3 4">85</strain>
    </source>
</reference>
<comment type="caution">
    <text evidence="3">The sequence shown here is derived from an EMBL/GenBank/DDBJ whole genome shotgun (WGS) entry which is preliminary data.</text>
</comment>
<dbReference type="AlphaFoldDB" id="A0A371WY29"/>
<name>A0A371WY29_9HYPH</name>
<dbReference type="Proteomes" id="UP000264310">
    <property type="component" value="Unassembled WGS sequence"/>
</dbReference>
<keyword evidence="4" id="KW-1185">Reference proteome</keyword>
<dbReference type="Gene3D" id="3.40.50.720">
    <property type="entry name" value="NAD(P)-binding Rossmann-like Domain"/>
    <property type="match status" value="1"/>
</dbReference>
<evidence type="ECO:0000313" key="4">
    <source>
        <dbReference type="Proteomes" id="UP000264310"/>
    </source>
</evidence>
<dbReference type="PANTHER" id="PTHR24320">
    <property type="entry name" value="RETINOL DEHYDROGENASE"/>
    <property type="match status" value="1"/>
</dbReference>
<gene>
    <name evidence="3" type="ORF">DYI37_18835</name>
</gene>
<dbReference type="PRINTS" id="PR00081">
    <property type="entry name" value="GDHRDH"/>
</dbReference>
<evidence type="ECO:0000256" key="1">
    <source>
        <dbReference type="ARBA" id="ARBA00006484"/>
    </source>
</evidence>
<dbReference type="PANTHER" id="PTHR24320:SF274">
    <property type="entry name" value="CHAIN DEHYDROGENASE, PUTATIVE (AFU_ORTHOLOGUE AFUA_4G00440)-RELATED"/>
    <property type="match status" value="1"/>
</dbReference>
<accession>A0A371WY29</accession>
<keyword evidence="2" id="KW-0560">Oxidoreductase</keyword>
<dbReference type="RefSeq" id="WP_116684824.1">
    <property type="nucleotide sequence ID" value="NZ_QURL01000012.1"/>
</dbReference>
<comment type="similarity">
    <text evidence="1">Belongs to the short-chain dehydrogenases/reductases (SDR) family.</text>
</comment>
<dbReference type="SUPFAM" id="SSF51735">
    <property type="entry name" value="NAD(P)-binding Rossmann-fold domains"/>
    <property type="match status" value="1"/>
</dbReference>
<evidence type="ECO:0000313" key="3">
    <source>
        <dbReference type="EMBL" id="RFC61881.1"/>
    </source>
</evidence>
<organism evidence="3 4">
    <name type="scientific">Fulvimarina endophytica</name>
    <dbReference type="NCBI Taxonomy" id="2293836"/>
    <lineage>
        <taxon>Bacteria</taxon>
        <taxon>Pseudomonadati</taxon>
        <taxon>Pseudomonadota</taxon>
        <taxon>Alphaproteobacteria</taxon>
        <taxon>Hyphomicrobiales</taxon>
        <taxon>Aurantimonadaceae</taxon>
        <taxon>Fulvimarina</taxon>
    </lineage>
</organism>
<evidence type="ECO:0000256" key="2">
    <source>
        <dbReference type="ARBA" id="ARBA00023002"/>
    </source>
</evidence>
<dbReference type="InterPro" id="IPR002347">
    <property type="entry name" value="SDR_fam"/>
</dbReference>
<proteinExistence type="inferred from homology"/>
<sequence length="258" mass="27678">MAHKMIFVTGSTQGIGFNIARDLADAGHSVVVHARSSERAGETNFSGMAGVVVGDISTLAGMRTVADQANGFGPFDAVVHNAELGYREPRRVETEDGLSQLWAVNVLAPYVLTCLIETPKRLIFTGSGMHPSASSRLDDLQWRNRSWSGASAYAETKLQDIALAFALARRWSEVAVNAVSPGWVPTRMGGTGPPDDLERAHLTQVWLAASDEIAATKSGRYLYHKEPERTHAAARDTAYQDALIAACEEASGVSLPGL</sequence>